<feature type="region of interest" description="Disordered" evidence="1">
    <location>
        <begin position="18"/>
        <end position="38"/>
    </location>
</feature>
<comment type="caution">
    <text evidence="2">The sequence shown here is derived from an EMBL/GenBank/DDBJ whole genome shotgun (WGS) entry which is preliminary data.</text>
</comment>
<proteinExistence type="predicted"/>
<evidence type="ECO:0000313" key="2">
    <source>
        <dbReference type="EMBL" id="PYD38403.1"/>
    </source>
</evidence>
<evidence type="ECO:0000256" key="1">
    <source>
        <dbReference type="SAM" id="MobiDB-lite"/>
    </source>
</evidence>
<dbReference type="Proteomes" id="UP000248196">
    <property type="component" value="Unassembled WGS sequence"/>
</dbReference>
<reference evidence="2 3" key="1">
    <citation type="submission" date="2017-11" db="EMBL/GenBank/DDBJ databases">
        <title>Genome sequence of the oocydin A producing rhizobacterium Serratia plymuthica 4Rx5.</title>
        <authorList>
            <person name="Matilla M.A."/>
            <person name="Udaondo Z."/>
            <person name="Salmond G.P.C."/>
        </authorList>
    </citation>
    <scope>NUCLEOTIDE SEQUENCE [LARGE SCALE GENOMIC DNA]</scope>
    <source>
        <strain evidence="2 3">4Rx5</strain>
    </source>
</reference>
<gene>
    <name evidence="2" type="ORF">CT690_16120</name>
</gene>
<evidence type="ECO:0000313" key="3">
    <source>
        <dbReference type="Proteomes" id="UP000248196"/>
    </source>
</evidence>
<dbReference type="EMBL" id="PESE01000004">
    <property type="protein sequence ID" value="PYD38403.1"/>
    <property type="molecule type" value="Genomic_DNA"/>
</dbReference>
<name>A0A318P8N3_SERPL</name>
<protein>
    <submittedName>
        <fullName evidence="2">Uncharacterized protein</fullName>
    </submittedName>
</protein>
<accession>A0A318P8N3</accession>
<sequence length="60" mass="6906">MNAHLCYEPLIWPTKPHGPRLAARSNDRQRRSRTIAGRSLWKPSLTAPLMAHDEKRTSMP</sequence>
<organism evidence="2 3">
    <name type="scientific">Serratia plymuthica</name>
    <dbReference type="NCBI Taxonomy" id="82996"/>
    <lineage>
        <taxon>Bacteria</taxon>
        <taxon>Pseudomonadati</taxon>
        <taxon>Pseudomonadota</taxon>
        <taxon>Gammaproteobacteria</taxon>
        <taxon>Enterobacterales</taxon>
        <taxon>Yersiniaceae</taxon>
        <taxon>Serratia</taxon>
    </lineage>
</organism>
<dbReference type="AlphaFoldDB" id="A0A318P8N3"/>